<accession>A0ACC0ZJM8</accession>
<keyword evidence="2" id="KW-1185">Reference proteome</keyword>
<comment type="caution">
    <text evidence="1">The sequence shown here is derived from an EMBL/GenBank/DDBJ whole genome shotgun (WGS) entry which is preliminary data.</text>
</comment>
<evidence type="ECO:0000313" key="2">
    <source>
        <dbReference type="Proteomes" id="UP001163603"/>
    </source>
</evidence>
<proteinExistence type="predicted"/>
<protein>
    <submittedName>
        <fullName evidence="1">Uncharacterized protein</fullName>
    </submittedName>
</protein>
<sequence length="94" mass="10669">MQAKIHVYFLTVYIFLGILCFCYGLCLLVCKCHRVTLCKCRGATQLVLKVGIAATTYALVATVRHLFPLKVMYLGTFVLLAVCTLPILCFIWRY</sequence>
<name>A0ACC0ZJM8_9ROSI</name>
<dbReference type="EMBL" id="CM047736">
    <property type="protein sequence ID" value="KAJ0052318.1"/>
    <property type="molecule type" value="Genomic_DNA"/>
</dbReference>
<evidence type="ECO:0000313" key="1">
    <source>
        <dbReference type="EMBL" id="KAJ0052318.1"/>
    </source>
</evidence>
<organism evidence="1 2">
    <name type="scientific">Pistacia integerrima</name>
    <dbReference type="NCBI Taxonomy" id="434235"/>
    <lineage>
        <taxon>Eukaryota</taxon>
        <taxon>Viridiplantae</taxon>
        <taxon>Streptophyta</taxon>
        <taxon>Embryophyta</taxon>
        <taxon>Tracheophyta</taxon>
        <taxon>Spermatophyta</taxon>
        <taxon>Magnoliopsida</taxon>
        <taxon>eudicotyledons</taxon>
        <taxon>Gunneridae</taxon>
        <taxon>Pentapetalae</taxon>
        <taxon>rosids</taxon>
        <taxon>malvids</taxon>
        <taxon>Sapindales</taxon>
        <taxon>Anacardiaceae</taxon>
        <taxon>Pistacia</taxon>
    </lineage>
</organism>
<reference evidence="2" key="1">
    <citation type="journal article" date="2023" name="G3 (Bethesda)">
        <title>Genome assembly and association tests identify interacting loci associated with vigor, precocity, and sex in interspecific pistachio rootstocks.</title>
        <authorList>
            <person name="Palmer W."/>
            <person name="Jacygrad E."/>
            <person name="Sagayaradj S."/>
            <person name="Cavanaugh K."/>
            <person name="Han R."/>
            <person name="Bertier L."/>
            <person name="Beede B."/>
            <person name="Kafkas S."/>
            <person name="Golino D."/>
            <person name="Preece J."/>
            <person name="Michelmore R."/>
        </authorList>
    </citation>
    <scope>NUCLEOTIDE SEQUENCE [LARGE SCALE GENOMIC DNA]</scope>
</reference>
<dbReference type="Proteomes" id="UP001163603">
    <property type="component" value="Chromosome 1"/>
</dbReference>
<gene>
    <name evidence="1" type="ORF">Pint_03288</name>
</gene>